<accession>A0A382UQV0</accession>
<feature type="compositionally biased region" description="Polar residues" evidence="1">
    <location>
        <begin position="94"/>
        <end position="104"/>
    </location>
</feature>
<feature type="non-terminal residue" evidence="3">
    <location>
        <position position="120"/>
    </location>
</feature>
<evidence type="ECO:0000313" key="3">
    <source>
        <dbReference type="EMBL" id="SVD36175.1"/>
    </source>
</evidence>
<evidence type="ECO:0000259" key="2">
    <source>
        <dbReference type="Pfam" id="PF01883"/>
    </source>
</evidence>
<feature type="domain" description="MIP18 family-like" evidence="2">
    <location>
        <begin position="7"/>
        <end position="76"/>
    </location>
</feature>
<evidence type="ECO:0000256" key="1">
    <source>
        <dbReference type="SAM" id="MobiDB-lite"/>
    </source>
</evidence>
<feature type="compositionally biased region" description="Basic and acidic residues" evidence="1">
    <location>
        <begin position="82"/>
        <end position="92"/>
    </location>
</feature>
<dbReference type="AlphaFoldDB" id="A0A382UQV0"/>
<dbReference type="SUPFAM" id="SSF117916">
    <property type="entry name" value="Fe-S cluster assembly (FSCA) domain-like"/>
    <property type="match status" value="1"/>
</dbReference>
<name>A0A382UQV0_9ZZZZ</name>
<dbReference type="InterPro" id="IPR034904">
    <property type="entry name" value="FSCA_dom_sf"/>
</dbReference>
<organism evidence="3">
    <name type="scientific">marine metagenome</name>
    <dbReference type="NCBI Taxonomy" id="408172"/>
    <lineage>
        <taxon>unclassified sequences</taxon>
        <taxon>metagenomes</taxon>
        <taxon>ecological metagenomes</taxon>
    </lineage>
</organism>
<proteinExistence type="predicted"/>
<reference evidence="3" key="1">
    <citation type="submission" date="2018-05" db="EMBL/GenBank/DDBJ databases">
        <authorList>
            <person name="Lanie J.A."/>
            <person name="Ng W.-L."/>
            <person name="Kazmierczak K.M."/>
            <person name="Andrzejewski T.M."/>
            <person name="Davidsen T.M."/>
            <person name="Wayne K.J."/>
            <person name="Tettelin H."/>
            <person name="Glass J.I."/>
            <person name="Rusch D."/>
            <person name="Podicherti R."/>
            <person name="Tsui H.-C.T."/>
            <person name="Winkler M.E."/>
        </authorList>
    </citation>
    <scope>NUCLEOTIDE SEQUENCE</scope>
</reference>
<gene>
    <name evidence="3" type="ORF">METZ01_LOCUS389029</name>
</gene>
<feature type="region of interest" description="Disordered" evidence="1">
    <location>
        <begin position="80"/>
        <end position="104"/>
    </location>
</feature>
<dbReference type="InterPro" id="IPR002744">
    <property type="entry name" value="MIP18-like"/>
</dbReference>
<dbReference type="EMBL" id="UINC01145818">
    <property type="protein sequence ID" value="SVD36175.1"/>
    <property type="molecule type" value="Genomic_DNA"/>
</dbReference>
<dbReference type="Pfam" id="PF01883">
    <property type="entry name" value="FeS_assembly_P"/>
    <property type="match status" value="1"/>
</dbReference>
<sequence length="120" mass="12642">MPTISNKKILDCLKSTMVPSMGKSVVDLALVSGIIIKEGNVGFSLEIEPAQAKEMEAVRQNCEKQVRTIPGVLSVTAVLTSERAKHSSDKNKPQRLNSPAATQESNTIPGIAAIVAVASG</sequence>
<dbReference type="Gene3D" id="3.30.300.130">
    <property type="entry name" value="Fe-S cluster assembly (FSCA)"/>
    <property type="match status" value="1"/>
</dbReference>
<protein>
    <recommendedName>
        <fullName evidence="2">MIP18 family-like domain-containing protein</fullName>
    </recommendedName>
</protein>